<dbReference type="EMBL" id="FOXX01000001">
    <property type="protein sequence ID" value="SFQ05519.1"/>
    <property type="molecule type" value="Genomic_DNA"/>
</dbReference>
<proteinExistence type="inferred from homology"/>
<evidence type="ECO:0000256" key="4">
    <source>
        <dbReference type="ARBA" id="ARBA00022729"/>
    </source>
</evidence>
<dbReference type="InterPro" id="IPR051313">
    <property type="entry name" value="Bact_iron-sidero_bind"/>
</dbReference>
<keyword evidence="4" id="KW-0732">Signal</keyword>
<dbReference type="PROSITE" id="PS50983">
    <property type="entry name" value="FE_B12_PBP"/>
    <property type="match status" value="1"/>
</dbReference>
<evidence type="ECO:0000256" key="1">
    <source>
        <dbReference type="ARBA" id="ARBA00004193"/>
    </source>
</evidence>
<reference evidence="6 7" key="1">
    <citation type="submission" date="2016-10" db="EMBL/GenBank/DDBJ databases">
        <authorList>
            <person name="Varghese N."/>
            <person name="Submissions S."/>
        </authorList>
    </citation>
    <scope>NUCLEOTIDE SEQUENCE [LARGE SCALE GENOMIC DNA]</scope>
    <source>
        <strain evidence="6 7">DSM 13796</strain>
    </source>
</reference>
<dbReference type="PANTHER" id="PTHR30532:SF26">
    <property type="entry name" value="IRON(3+)-HYDROXAMATE-BINDING PROTEIN FHUD"/>
    <property type="match status" value="1"/>
</dbReference>
<feature type="domain" description="Fe/B12 periplasmic-binding" evidence="5">
    <location>
        <begin position="56"/>
        <end position="306"/>
    </location>
</feature>
<keyword evidence="7" id="KW-1185">Reference proteome</keyword>
<dbReference type="GeneID" id="93708841"/>
<dbReference type="RefSeq" id="WP_061801636.1">
    <property type="nucleotide sequence ID" value="NZ_FOXX01000001.1"/>
</dbReference>
<name>A0A1I5VDD8_9BACI</name>
<comment type="subcellular location">
    <subcellularLocation>
        <location evidence="1">Cell membrane</location>
        <topology evidence="1">Lipid-anchor</topology>
    </subcellularLocation>
</comment>
<comment type="caution">
    <text evidence="6">The sequence shown here is derived from an EMBL/GenBank/DDBJ whole genome shotgun (WGS) entry which is preliminary data.</text>
</comment>
<evidence type="ECO:0000256" key="3">
    <source>
        <dbReference type="ARBA" id="ARBA00022448"/>
    </source>
</evidence>
<dbReference type="CDD" id="cd01138">
    <property type="entry name" value="FeuA"/>
    <property type="match status" value="1"/>
</dbReference>
<gene>
    <name evidence="6" type="ORF">SAMN02745910_00061</name>
</gene>
<evidence type="ECO:0000313" key="6">
    <source>
        <dbReference type="EMBL" id="SFQ05519.1"/>
    </source>
</evidence>
<evidence type="ECO:0000313" key="7">
    <source>
        <dbReference type="Proteomes" id="UP000182762"/>
    </source>
</evidence>
<dbReference type="Gene3D" id="3.40.50.1980">
    <property type="entry name" value="Nitrogenase molybdenum iron protein domain"/>
    <property type="match status" value="2"/>
</dbReference>
<dbReference type="PANTHER" id="PTHR30532">
    <property type="entry name" value="IRON III DICITRATE-BINDING PERIPLASMIC PROTEIN"/>
    <property type="match status" value="1"/>
</dbReference>
<dbReference type="PROSITE" id="PS51257">
    <property type="entry name" value="PROKAR_LIPOPROTEIN"/>
    <property type="match status" value="1"/>
</dbReference>
<dbReference type="Proteomes" id="UP000182762">
    <property type="component" value="Unassembled WGS sequence"/>
</dbReference>
<keyword evidence="3" id="KW-0813">Transport</keyword>
<dbReference type="InterPro" id="IPR002491">
    <property type="entry name" value="ABC_transptr_periplasmic_BD"/>
</dbReference>
<dbReference type="Pfam" id="PF01497">
    <property type="entry name" value="Peripla_BP_2"/>
    <property type="match status" value="1"/>
</dbReference>
<sequence length="306" mass="34797">MKKLLLPIILIMILIISACGNKLAEQASGEQGKDEKEETITYQSENGPIKVPAHPKRVVVLGSYVGDLLSLDVNIVGVEEWAKQSPLFEKELKDVPVVSDEDIEKIIELEPDLIIGADTNKNLNKFKKIAPTVTYTYGKVDYLTQHLEIGKLVNKEKEAQSWIDDFKVRAKATGEEIKKKLGDDVTVTVLESYNKEIGIFGDNWGRGTEVLYQALNLKMPDKVKEMTEKQGYYMLSTELLPQYVGDYLVISKYKDQDNSYQDTSLYKEIPAVKNNHVFEADANAFMFNDPITLDYQLNFFKEHFLK</sequence>
<evidence type="ECO:0000256" key="2">
    <source>
        <dbReference type="ARBA" id="ARBA00008814"/>
    </source>
</evidence>
<dbReference type="SUPFAM" id="SSF53807">
    <property type="entry name" value="Helical backbone' metal receptor"/>
    <property type="match status" value="1"/>
</dbReference>
<comment type="similarity">
    <text evidence="2">Belongs to the bacterial solute-binding protein 8 family.</text>
</comment>
<organism evidence="6 7">
    <name type="scientific">Priestia endophytica DSM 13796</name>
    <dbReference type="NCBI Taxonomy" id="1121089"/>
    <lineage>
        <taxon>Bacteria</taxon>
        <taxon>Bacillati</taxon>
        <taxon>Bacillota</taxon>
        <taxon>Bacilli</taxon>
        <taxon>Bacillales</taxon>
        <taxon>Bacillaceae</taxon>
        <taxon>Priestia</taxon>
    </lineage>
</organism>
<evidence type="ECO:0000259" key="5">
    <source>
        <dbReference type="PROSITE" id="PS50983"/>
    </source>
</evidence>
<accession>A0A1I5VDD8</accession>
<protein>
    <submittedName>
        <fullName evidence="6">Iron complex transport system substrate-binding protein</fullName>
    </submittedName>
</protein>